<feature type="region of interest" description="Disordered" evidence="1">
    <location>
        <begin position="250"/>
        <end position="285"/>
    </location>
</feature>
<feature type="compositionally biased region" description="Pro residues" evidence="1">
    <location>
        <begin position="253"/>
        <end position="265"/>
    </location>
</feature>
<dbReference type="PANTHER" id="PTHR43019:SF23">
    <property type="entry name" value="PROTEASE DO-LIKE 5, CHLOROPLASTIC"/>
    <property type="match status" value="1"/>
</dbReference>
<dbReference type="PANTHER" id="PTHR43019">
    <property type="entry name" value="SERINE ENDOPROTEASE DEGS"/>
    <property type="match status" value="1"/>
</dbReference>
<dbReference type="GO" id="GO:0006508">
    <property type="term" value="P:proteolysis"/>
    <property type="evidence" value="ECO:0007669"/>
    <property type="project" value="UniProtKB-KW"/>
</dbReference>
<feature type="chain" id="PRO_5031572806" evidence="2">
    <location>
        <begin position="23"/>
        <end position="484"/>
    </location>
</feature>
<dbReference type="SUPFAM" id="SSF47090">
    <property type="entry name" value="PGBD-like"/>
    <property type="match status" value="1"/>
</dbReference>
<feature type="signal peptide" evidence="2">
    <location>
        <begin position="1"/>
        <end position="22"/>
    </location>
</feature>
<dbReference type="InterPro" id="IPR001940">
    <property type="entry name" value="Peptidase_S1C"/>
</dbReference>
<dbReference type="InterPro" id="IPR043504">
    <property type="entry name" value="Peptidase_S1_PA_chymotrypsin"/>
</dbReference>
<dbReference type="Proteomes" id="UP000528964">
    <property type="component" value="Unassembled WGS sequence"/>
</dbReference>
<keyword evidence="2" id="KW-0732">Signal</keyword>
<reference evidence="3 4" key="1">
    <citation type="submission" date="2020-08" db="EMBL/GenBank/DDBJ databases">
        <title>Genomic Encyclopedia of Type Strains, Phase IV (KMG-IV): sequencing the most valuable type-strain genomes for metagenomic binning, comparative biology and taxonomic classification.</title>
        <authorList>
            <person name="Goeker M."/>
        </authorList>
    </citation>
    <scope>NUCLEOTIDE SEQUENCE [LARGE SCALE GENOMIC DNA]</scope>
    <source>
        <strain evidence="3 4">DSM 25481</strain>
    </source>
</reference>
<keyword evidence="4" id="KW-1185">Reference proteome</keyword>
<dbReference type="SUPFAM" id="SSF50494">
    <property type="entry name" value="Trypsin-like serine proteases"/>
    <property type="match status" value="1"/>
</dbReference>
<sequence>MKIWVLVSMLALAGLAAPGAHALDRAQYQAAERVFYSYEDKRRYELPLLLIAAGHFNAMSTGAFGPRLFRSIQSYQSAIGAPATGWLTTDQYLRLRVTGYGAMSAWGMAEIVHPLTDAKLFVPKKLVPRQQPTANGYAFESYDRSISVDFSFFTPSERSLEDVYARLTSPAGGRRVDYKVLRPAFMAVAGGVGDRAFYAKYQVARGGIVGFTTTWDPQKIERGDRIPNLMANLFFAPLYGGADAAAQAAYSPPTAPVTPTPPASPPAVAEAPKPQPPSEAGGTGTGFFVTRTRLLTNAHVVKGCAAVTLKVGQEQASGRVLARDERNDLALVESDKPNEAVGKLRAGVRLGEDVAAFGFPLNGLLATSGNFTRGGVTATAGLLDDSSQIQISAPVQPGNSGGPLLDESGNVVGVVVSKLKVLQVAMITGDFAQNVNFAIKASVAQTFLEANSTEFETGAVGEALKPADLAAKAQSVATVVECRL</sequence>
<dbReference type="AlphaFoldDB" id="A0A7W6CXB4"/>
<protein>
    <submittedName>
        <fullName evidence="3">S1-C subfamily serine protease</fullName>
    </submittedName>
</protein>
<gene>
    <name evidence="3" type="ORF">GGR24_001492</name>
</gene>
<evidence type="ECO:0000256" key="2">
    <source>
        <dbReference type="SAM" id="SignalP"/>
    </source>
</evidence>
<evidence type="ECO:0000313" key="4">
    <source>
        <dbReference type="Proteomes" id="UP000528964"/>
    </source>
</evidence>
<dbReference type="PRINTS" id="PR00834">
    <property type="entry name" value="PROTEASES2C"/>
</dbReference>
<dbReference type="GO" id="GO:0004252">
    <property type="term" value="F:serine-type endopeptidase activity"/>
    <property type="evidence" value="ECO:0007669"/>
    <property type="project" value="InterPro"/>
</dbReference>
<comment type="caution">
    <text evidence="3">The sequence shown here is derived from an EMBL/GenBank/DDBJ whole genome shotgun (WGS) entry which is preliminary data.</text>
</comment>
<keyword evidence="3" id="KW-0378">Hydrolase</keyword>
<dbReference type="InterPro" id="IPR036365">
    <property type="entry name" value="PGBD-like_sf"/>
</dbReference>
<proteinExistence type="predicted"/>
<dbReference type="Gene3D" id="2.40.10.10">
    <property type="entry name" value="Trypsin-like serine proteases"/>
    <property type="match status" value="2"/>
</dbReference>
<keyword evidence="3" id="KW-0645">Protease</keyword>
<dbReference type="InterPro" id="IPR009003">
    <property type="entry name" value="Peptidase_S1_PA"/>
</dbReference>
<dbReference type="Pfam" id="PF13365">
    <property type="entry name" value="Trypsin_2"/>
    <property type="match status" value="1"/>
</dbReference>
<name>A0A7W6CXB4_9HYPH</name>
<organism evidence="3 4">
    <name type="scientific">Hansschlegelia beijingensis</name>
    <dbReference type="NCBI Taxonomy" id="1133344"/>
    <lineage>
        <taxon>Bacteria</taxon>
        <taxon>Pseudomonadati</taxon>
        <taxon>Pseudomonadota</taxon>
        <taxon>Alphaproteobacteria</taxon>
        <taxon>Hyphomicrobiales</taxon>
        <taxon>Methylopilaceae</taxon>
        <taxon>Hansschlegelia</taxon>
    </lineage>
</organism>
<dbReference type="EMBL" id="JACIDR010000002">
    <property type="protein sequence ID" value="MBB3972835.1"/>
    <property type="molecule type" value="Genomic_DNA"/>
</dbReference>
<accession>A0A7W6CXB4</accession>
<dbReference type="RefSeq" id="WP_183394714.1">
    <property type="nucleotide sequence ID" value="NZ_JACIDR010000002.1"/>
</dbReference>
<evidence type="ECO:0000256" key="1">
    <source>
        <dbReference type="SAM" id="MobiDB-lite"/>
    </source>
</evidence>
<evidence type="ECO:0000313" key="3">
    <source>
        <dbReference type="EMBL" id="MBB3972835.1"/>
    </source>
</evidence>